<evidence type="ECO:0000313" key="2">
    <source>
        <dbReference type="Proteomes" id="UP001182355"/>
    </source>
</evidence>
<comment type="caution">
    <text evidence="1">The sequence shown here is derived from an EMBL/GenBank/DDBJ whole genome shotgun (WGS) entry which is preliminary data.</text>
</comment>
<gene>
    <name evidence="1" type="ORF">RSF11_002908</name>
</gene>
<dbReference type="EMBL" id="ABNAVX010000016">
    <property type="protein sequence ID" value="ELI8103183.1"/>
    <property type="molecule type" value="Genomic_DNA"/>
</dbReference>
<dbReference type="Proteomes" id="UP001182355">
    <property type="component" value="Unassembled WGS sequence"/>
</dbReference>
<organism evidence="1 2">
    <name type="scientific">Yersinia enterocolitica</name>
    <dbReference type="NCBI Taxonomy" id="630"/>
    <lineage>
        <taxon>Bacteria</taxon>
        <taxon>Pseudomonadati</taxon>
        <taxon>Pseudomonadota</taxon>
        <taxon>Gammaproteobacteria</taxon>
        <taxon>Enterobacterales</taxon>
        <taxon>Yersiniaceae</taxon>
        <taxon>Yersinia</taxon>
    </lineage>
</organism>
<dbReference type="AlphaFoldDB" id="A0AAD2V0K6"/>
<dbReference type="RefSeq" id="WP_019084268.1">
    <property type="nucleotide sequence ID" value="NZ_CAKODN010000003.1"/>
</dbReference>
<evidence type="ECO:0000313" key="1">
    <source>
        <dbReference type="EMBL" id="ELI8103183.1"/>
    </source>
</evidence>
<accession>A0AAD2V0K6</accession>
<name>A0AAD2V0K6_YEREN</name>
<protein>
    <submittedName>
        <fullName evidence="1">Uncharacterized protein</fullName>
    </submittedName>
</protein>
<reference evidence="1" key="1">
    <citation type="submission" date="2023-02" db="EMBL/GenBank/DDBJ databases">
        <authorList>
            <person name="Ashton P.M."/>
            <person name="Dallman T."/>
            <person name="Nair S."/>
            <person name="De Pinna E."/>
            <person name="Peters T."/>
            <person name="Grant K."/>
        </authorList>
    </citation>
    <scope>NUCLEOTIDE SEQUENCE</scope>
    <source>
        <strain evidence="1">01103883</strain>
    </source>
</reference>
<dbReference type="KEGG" id="yef:FORC2_3730"/>
<sequence>MNSLHIKSATKIIKSPVIITLNEIKALLARLVTKFESEKAEYKARTRQGYDRSGCVAGFYFHKKSEQVTPLALGL</sequence>
<proteinExistence type="predicted"/>